<evidence type="ECO:0000256" key="7">
    <source>
        <dbReference type="ARBA" id="ARBA00023136"/>
    </source>
</evidence>
<dbReference type="Proteomes" id="UP000027178">
    <property type="component" value="Unassembled WGS sequence"/>
</dbReference>
<dbReference type="RefSeq" id="WP_035858826.1">
    <property type="nucleotide sequence ID" value="NZ_KK853997.1"/>
</dbReference>
<dbReference type="GO" id="GO:0000166">
    <property type="term" value="F:nucleotide binding"/>
    <property type="evidence" value="ECO:0007669"/>
    <property type="project" value="UniProtKB-KW"/>
</dbReference>
<evidence type="ECO:0000256" key="1">
    <source>
        <dbReference type="ARBA" id="ARBA00004236"/>
    </source>
</evidence>
<dbReference type="EMBL" id="JNBY01000034">
    <property type="protein sequence ID" value="KDN87479.1"/>
    <property type="molecule type" value="Genomic_DNA"/>
</dbReference>
<evidence type="ECO:0000256" key="5">
    <source>
        <dbReference type="ARBA" id="ARBA00022989"/>
    </source>
</evidence>
<dbReference type="PATRIC" id="fig|1348663.4.peg.708"/>
<dbReference type="HOGENOM" id="CLU_2330017_0_0_11"/>
<dbReference type="AlphaFoldDB" id="A0A066Z5E5"/>
<evidence type="ECO:0000256" key="4">
    <source>
        <dbReference type="ARBA" id="ARBA00022741"/>
    </source>
</evidence>
<keyword evidence="5" id="KW-1133">Transmembrane helix</keyword>
<sequence length="98" mass="10263">MSALLAVGCFVAAIVPRRRRGRPRAGEVPGYFEHVTAEAGIERLGGEFEVSGRDPGRALLVALIGTSAIIRAKYRWIEAGTALLLSALVEFGVGLGAG</sequence>
<accession>A0A066Z5E5</accession>
<organism evidence="9 10">
    <name type="scientific">Kitasatospora cheerisanensis KCTC 2395</name>
    <dbReference type="NCBI Taxonomy" id="1348663"/>
    <lineage>
        <taxon>Bacteria</taxon>
        <taxon>Bacillati</taxon>
        <taxon>Actinomycetota</taxon>
        <taxon>Actinomycetes</taxon>
        <taxon>Kitasatosporales</taxon>
        <taxon>Streptomycetaceae</taxon>
        <taxon>Kitasatospora</taxon>
    </lineage>
</organism>
<keyword evidence="2" id="KW-1003">Cell membrane</keyword>
<evidence type="ECO:0000259" key="8">
    <source>
        <dbReference type="Pfam" id="PF18967"/>
    </source>
</evidence>
<dbReference type="Pfam" id="PF18967">
    <property type="entry name" value="PycTM"/>
    <property type="match status" value="1"/>
</dbReference>
<keyword evidence="4" id="KW-0547">Nucleotide-binding</keyword>
<evidence type="ECO:0000256" key="3">
    <source>
        <dbReference type="ARBA" id="ARBA00022692"/>
    </source>
</evidence>
<evidence type="ECO:0000256" key="2">
    <source>
        <dbReference type="ARBA" id="ARBA00022475"/>
    </source>
</evidence>
<keyword evidence="10" id="KW-1185">Reference proteome</keyword>
<keyword evidence="7" id="KW-0472">Membrane</keyword>
<gene>
    <name evidence="9" type="ORF">KCH_07430</name>
</gene>
<feature type="domain" description="Pycsar effector protein" evidence="8">
    <location>
        <begin position="2"/>
        <end position="93"/>
    </location>
</feature>
<dbReference type="GO" id="GO:0005886">
    <property type="term" value="C:plasma membrane"/>
    <property type="evidence" value="ECO:0007669"/>
    <property type="project" value="UniProtKB-SubCell"/>
</dbReference>
<reference evidence="9 10" key="1">
    <citation type="submission" date="2014-05" db="EMBL/GenBank/DDBJ databases">
        <title>Draft Genome Sequence of Kitasatospora cheerisanensis KCTC 2395.</title>
        <authorList>
            <person name="Nam D.H."/>
        </authorList>
    </citation>
    <scope>NUCLEOTIDE SEQUENCE [LARGE SCALE GENOMIC DNA]</scope>
    <source>
        <strain evidence="9 10">KCTC 2395</strain>
    </source>
</reference>
<dbReference type="InterPro" id="IPR043760">
    <property type="entry name" value="PycTM_dom"/>
</dbReference>
<evidence type="ECO:0000313" key="9">
    <source>
        <dbReference type="EMBL" id="KDN87479.1"/>
    </source>
</evidence>
<dbReference type="OrthoDB" id="4269758at2"/>
<proteinExistence type="predicted"/>
<evidence type="ECO:0000313" key="10">
    <source>
        <dbReference type="Proteomes" id="UP000027178"/>
    </source>
</evidence>
<protein>
    <recommendedName>
        <fullName evidence="8">Pycsar effector protein domain-containing protein</fullName>
    </recommendedName>
</protein>
<keyword evidence="6" id="KW-0051">Antiviral defense</keyword>
<dbReference type="GO" id="GO:0051607">
    <property type="term" value="P:defense response to virus"/>
    <property type="evidence" value="ECO:0007669"/>
    <property type="project" value="UniProtKB-KW"/>
</dbReference>
<name>A0A066Z5E5_9ACTN</name>
<comment type="subcellular location">
    <subcellularLocation>
        <location evidence="1">Cell membrane</location>
    </subcellularLocation>
</comment>
<comment type="caution">
    <text evidence="9">The sequence shown here is derived from an EMBL/GenBank/DDBJ whole genome shotgun (WGS) entry which is preliminary data.</text>
</comment>
<dbReference type="eggNOG" id="ENOG5031TEF">
    <property type="taxonomic scope" value="Bacteria"/>
</dbReference>
<keyword evidence="3" id="KW-0812">Transmembrane</keyword>
<evidence type="ECO:0000256" key="6">
    <source>
        <dbReference type="ARBA" id="ARBA00023118"/>
    </source>
</evidence>